<evidence type="ECO:0000256" key="3">
    <source>
        <dbReference type="ARBA" id="ARBA00023125"/>
    </source>
</evidence>
<keyword evidence="5" id="KW-0539">Nucleus</keyword>
<dbReference type="CDD" id="cd11446">
    <property type="entry name" value="bHLH_AtILR3_like"/>
    <property type="match status" value="1"/>
</dbReference>
<keyword evidence="2" id="KW-0805">Transcription regulation</keyword>
<proteinExistence type="inferred from homology"/>
<dbReference type="SMART" id="SM00353">
    <property type="entry name" value="HLH"/>
    <property type="match status" value="1"/>
</dbReference>
<gene>
    <name evidence="9" type="primary">BHLH121</name>
    <name evidence="9" type="ORF">g.61457</name>
</gene>
<dbReference type="AlphaFoldDB" id="A0A1D1YM52"/>
<feature type="region of interest" description="Disordered" evidence="7">
    <location>
        <begin position="120"/>
        <end position="150"/>
    </location>
</feature>
<dbReference type="Gene3D" id="4.10.280.10">
    <property type="entry name" value="Helix-loop-helix DNA-binding domain"/>
    <property type="match status" value="1"/>
</dbReference>
<dbReference type="PROSITE" id="PS50888">
    <property type="entry name" value="BHLH"/>
    <property type="match status" value="1"/>
</dbReference>
<name>A0A1D1YM52_9ARAE</name>
<dbReference type="GO" id="GO:0003700">
    <property type="term" value="F:DNA-binding transcription factor activity"/>
    <property type="evidence" value="ECO:0007669"/>
    <property type="project" value="InterPro"/>
</dbReference>
<feature type="compositionally biased region" description="Polar residues" evidence="7">
    <location>
        <begin position="120"/>
        <end position="143"/>
    </location>
</feature>
<evidence type="ECO:0000256" key="4">
    <source>
        <dbReference type="ARBA" id="ARBA00023163"/>
    </source>
</evidence>
<keyword evidence="6" id="KW-0175">Coiled coil</keyword>
<protein>
    <submittedName>
        <fullName evidence="9">Transcription factor bHLH121</fullName>
    </submittedName>
</protein>
<dbReference type="InterPro" id="IPR011598">
    <property type="entry name" value="bHLH_dom"/>
</dbReference>
<dbReference type="GO" id="GO:0046983">
    <property type="term" value="F:protein dimerization activity"/>
    <property type="evidence" value="ECO:0007669"/>
    <property type="project" value="InterPro"/>
</dbReference>
<dbReference type="InterPro" id="IPR036638">
    <property type="entry name" value="HLH_DNA-bd_sf"/>
</dbReference>
<dbReference type="PANTHER" id="PTHR47001">
    <property type="entry name" value="TRANSCRIPTION FACTOR BHLH121"/>
    <property type="match status" value="1"/>
</dbReference>
<dbReference type="GO" id="GO:0006879">
    <property type="term" value="P:intracellular iron ion homeostasis"/>
    <property type="evidence" value="ECO:0007669"/>
    <property type="project" value="InterPro"/>
</dbReference>
<dbReference type="PANTHER" id="PTHR47001:SF1">
    <property type="entry name" value="TRANSCRIPTION FACTOR BHLH11"/>
    <property type="match status" value="1"/>
</dbReference>
<keyword evidence="3" id="KW-0238">DNA-binding</keyword>
<feature type="domain" description="BHLH" evidence="8">
    <location>
        <begin position="142"/>
        <end position="192"/>
    </location>
</feature>
<sequence length="395" mass="43159">LVCGAVVESARACGFCREKKVAFSRPHPERACGFHTPARTSASPLPCDIARNRVRTRVIRLEIGGLLGGGCDPCASSQTYGGMDQCKPPEGFYQPAVPGEHLPGPGFVQPVDDVCVPSSGLPSSCPDSTQRMEQGVKDSTTARKVQKADREKLRRDRLNEQFLDLGNALDPDRPKNDKATILADTIQMLKDLTAQVNRLKTEYTSLSEESRELTQEKNELREEKATLKSEIDSLNAQYQQRLRVMFPWTTMDPSVVMAPPQPYPFPMPVPIPSGPIPMHPSIQPYPFFRRQNPGSLPNPCPAFVSYSNPCNHQTEQPLAHRSPNPQPSSNKSHTSGKHDSESKLSDCQCGSGAEKSDNFSDVATELELKTPGSALPAPESTHGQDSSSEGKKGLL</sequence>
<dbReference type="GO" id="GO:0003677">
    <property type="term" value="F:DNA binding"/>
    <property type="evidence" value="ECO:0007669"/>
    <property type="project" value="UniProtKB-KW"/>
</dbReference>
<dbReference type="InterPro" id="IPR044579">
    <property type="entry name" value="bHLH11/121"/>
</dbReference>
<feature type="region of interest" description="Disordered" evidence="7">
    <location>
        <begin position="307"/>
        <end position="395"/>
    </location>
</feature>
<feature type="non-terminal residue" evidence="9">
    <location>
        <position position="1"/>
    </location>
</feature>
<feature type="compositionally biased region" description="Polar residues" evidence="7">
    <location>
        <begin position="307"/>
        <end position="316"/>
    </location>
</feature>
<dbReference type="Pfam" id="PF23177">
    <property type="entry name" value="bHLH_IRO3"/>
    <property type="match status" value="1"/>
</dbReference>
<keyword evidence="4" id="KW-0804">Transcription</keyword>
<reference evidence="9" key="1">
    <citation type="submission" date="2015-07" db="EMBL/GenBank/DDBJ databases">
        <title>Transcriptome Assembly of Anthurium amnicola.</title>
        <authorList>
            <person name="Suzuki J."/>
        </authorList>
    </citation>
    <scope>NUCLEOTIDE SEQUENCE</scope>
</reference>
<feature type="coiled-coil region" evidence="6">
    <location>
        <begin position="182"/>
        <end position="237"/>
    </location>
</feature>
<accession>A0A1D1YM52</accession>
<organism evidence="9">
    <name type="scientific">Anthurium amnicola</name>
    <dbReference type="NCBI Taxonomy" id="1678845"/>
    <lineage>
        <taxon>Eukaryota</taxon>
        <taxon>Viridiplantae</taxon>
        <taxon>Streptophyta</taxon>
        <taxon>Embryophyta</taxon>
        <taxon>Tracheophyta</taxon>
        <taxon>Spermatophyta</taxon>
        <taxon>Magnoliopsida</taxon>
        <taxon>Liliopsida</taxon>
        <taxon>Araceae</taxon>
        <taxon>Pothoideae</taxon>
        <taxon>Potheae</taxon>
        <taxon>Anthurium</taxon>
    </lineage>
</organism>
<dbReference type="InterPro" id="IPR057075">
    <property type="entry name" value="bHLH_IRO3"/>
</dbReference>
<evidence type="ECO:0000313" key="9">
    <source>
        <dbReference type="EMBL" id="JAT55712.1"/>
    </source>
</evidence>
<evidence type="ECO:0000256" key="5">
    <source>
        <dbReference type="ARBA" id="ARBA00023242"/>
    </source>
</evidence>
<evidence type="ECO:0000256" key="2">
    <source>
        <dbReference type="ARBA" id="ARBA00023015"/>
    </source>
</evidence>
<evidence type="ECO:0000259" key="8">
    <source>
        <dbReference type="PROSITE" id="PS50888"/>
    </source>
</evidence>
<dbReference type="SUPFAM" id="SSF47459">
    <property type="entry name" value="HLH, helix-loop-helix DNA-binding domain"/>
    <property type="match status" value="1"/>
</dbReference>
<evidence type="ECO:0000256" key="7">
    <source>
        <dbReference type="SAM" id="MobiDB-lite"/>
    </source>
</evidence>
<comment type="similarity">
    <text evidence="1">Belongs to the bHLH protein family.</text>
</comment>
<evidence type="ECO:0000256" key="6">
    <source>
        <dbReference type="SAM" id="Coils"/>
    </source>
</evidence>
<evidence type="ECO:0000256" key="1">
    <source>
        <dbReference type="ARBA" id="ARBA00005510"/>
    </source>
</evidence>
<dbReference type="EMBL" id="GDJX01012224">
    <property type="protein sequence ID" value="JAT55712.1"/>
    <property type="molecule type" value="Transcribed_RNA"/>
</dbReference>